<dbReference type="EMBL" id="JAVDTT010000003">
    <property type="protein sequence ID" value="MDR6842452.1"/>
    <property type="molecule type" value="Genomic_DNA"/>
</dbReference>
<evidence type="ECO:0000313" key="1">
    <source>
        <dbReference type="EMBL" id="MDR6842452.1"/>
    </source>
</evidence>
<organism evidence="1 2">
    <name type="scientific">Pseudoxanthomonas sacheonensis</name>
    <dbReference type="NCBI Taxonomy" id="443615"/>
    <lineage>
        <taxon>Bacteria</taxon>
        <taxon>Pseudomonadati</taxon>
        <taxon>Pseudomonadota</taxon>
        <taxon>Gammaproteobacteria</taxon>
        <taxon>Lysobacterales</taxon>
        <taxon>Lysobacteraceae</taxon>
        <taxon>Pseudoxanthomonas</taxon>
    </lineage>
</organism>
<sequence>MIWFDASLYEPADDRTLQRAIAAMLGVAEESVSVVHGIDEIETAPVTCVVGNPTADTYSQLITLYLPEPLPNLDIVEGASRLAIALDRSLLLTNDATANPYSFVQISNSGQRSVVLVDPGELDEKNRYVVREQGAWLEISST</sequence>
<gene>
    <name evidence="1" type="ORF">J2W94_002746</name>
</gene>
<accession>A0ABU1RUJ3</accession>
<protein>
    <submittedName>
        <fullName evidence="1">Uncharacterized protein</fullName>
    </submittedName>
</protein>
<dbReference type="Proteomes" id="UP001254759">
    <property type="component" value="Unassembled WGS sequence"/>
</dbReference>
<evidence type="ECO:0000313" key="2">
    <source>
        <dbReference type="Proteomes" id="UP001254759"/>
    </source>
</evidence>
<proteinExistence type="predicted"/>
<name>A0ABU1RUJ3_9GAMM</name>
<reference evidence="1 2" key="1">
    <citation type="submission" date="2023-07" db="EMBL/GenBank/DDBJ databases">
        <title>Sorghum-associated microbial communities from plants grown in Nebraska, USA.</title>
        <authorList>
            <person name="Schachtman D."/>
        </authorList>
    </citation>
    <scope>NUCLEOTIDE SEQUENCE [LARGE SCALE GENOMIC DNA]</scope>
    <source>
        <strain evidence="1 2">BE107</strain>
    </source>
</reference>
<dbReference type="RefSeq" id="WP_310094481.1">
    <property type="nucleotide sequence ID" value="NZ_JAVDTT010000003.1"/>
</dbReference>
<comment type="caution">
    <text evidence="1">The sequence shown here is derived from an EMBL/GenBank/DDBJ whole genome shotgun (WGS) entry which is preliminary data.</text>
</comment>
<keyword evidence="2" id="KW-1185">Reference proteome</keyword>